<dbReference type="EMBL" id="KL142367">
    <property type="protein sequence ID" value="KDR85828.1"/>
    <property type="molecule type" value="Genomic_DNA"/>
</dbReference>
<evidence type="ECO:0000256" key="1">
    <source>
        <dbReference type="SAM" id="MobiDB-lite"/>
    </source>
</evidence>
<dbReference type="Proteomes" id="UP000027222">
    <property type="component" value="Unassembled WGS sequence"/>
</dbReference>
<sequence length="226" mass="25584">MLVLTAVLYDSAICNSHAFPMPELSPDKSTRKSMREHGDPKFLQKGNARARKQQTQMGTSVHMQMRPSHLGIQGLELDFQAQTSTNYILLAPFSSSIHGHRRLLWGQYDMLWITWSENGTYLASVPEAEHLLQGVEVPCQPVKTQERSRDLSKCVQSNSTFFKPIKLLLWMNFICLVSNQQSEIGHHQAAGLYGVVRRKSSRRSRNIENQAMIIAQLTDLGTKSCN</sequence>
<evidence type="ECO:0000313" key="3">
    <source>
        <dbReference type="Proteomes" id="UP000027222"/>
    </source>
</evidence>
<feature type="compositionally biased region" description="Basic and acidic residues" evidence="1">
    <location>
        <begin position="25"/>
        <end position="42"/>
    </location>
</feature>
<name>A0A067U343_GALM3</name>
<feature type="region of interest" description="Disordered" evidence="1">
    <location>
        <begin position="20"/>
        <end position="49"/>
    </location>
</feature>
<organism evidence="2 3">
    <name type="scientific">Galerina marginata (strain CBS 339.88)</name>
    <dbReference type="NCBI Taxonomy" id="685588"/>
    <lineage>
        <taxon>Eukaryota</taxon>
        <taxon>Fungi</taxon>
        <taxon>Dikarya</taxon>
        <taxon>Basidiomycota</taxon>
        <taxon>Agaricomycotina</taxon>
        <taxon>Agaricomycetes</taxon>
        <taxon>Agaricomycetidae</taxon>
        <taxon>Agaricales</taxon>
        <taxon>Agaricineae</taxon>
        <taxon>Strophariaceae</taxon>
        <taxon>Galerina</taxon>
    </lineage>
</organism>
<gene>
    <name evidence="2" type="ORF">GALMADRAFT_205138</name>
</gene>
<reference evidence="3" key="1">
    <citation type="journal article" date="2014" name="Proc. Natl. Acad. Sci. U.S.A.">
        <title>Extensive sampling of basidiomycete genomes demonstrates inadequacy of the white-rot/brown-rot paradigm for wood decay fungi.</title>
        <authorList>
            <person name="Riley R."/>
            <person name="Salamov A.A."/>
            <person name="Brown D.W."/>
            <person name="Nagy L.G."/>
            <person name="Floudas D."/>
            <person name="Held B.W."/>
            <person name="Levasseur A."/>
            <person name="Lombard V."/>
            <person name="Morin E."/>
            <person name="Otillar R."/>
            <person name="Lindquist E.A."/>
            <person name="Sun H."/>
            <person name="LaButti K.M."/>
            <person name="Schmutz J."/>
            <person name="Jabbour D."/>
            <person name="Luo H."/>
            <person name="Baker S.E."/>
            <person name="Pisabarro A.G."/>
            <person name="Walton J.D."/>
            <person name="Blanchette R.A."/>
            <person name="Henrissat B."/>
            <person name="Martin F."/>
            <person name="Cullen D."/>
            <person name="Hibbett D.S."/>
            <person name="Grigoriev I.V."/>
        </authorList>
    </citation>
    <scope>NUCLEOTIDE SEQUENCE [LARGE SCALE GENOMIC DNA]</scope>
    <source>
        <strain evidence="3">CBS 339.88</strain>
    </source>
</reference>
<proteinExistence type="predicted"/>
<keyword evidence="3" id="KW-1185">Reference proteome</keyword>
<protein>
    <submittedName>
        <fullName evidence="2">Uncharacterized protein</fullName>
    </submittedName>
</protein>
<dbReference type="HOGENOM" id="CLU_1224842_0_0_1"/>
<evidence type="ECO:0000313" key="2">
    <source>
        <dbReference type="EMBL" id="KDR85828.1"/>
    </source>
</evidence>
<dbReference type="AlphaFoldDB" id="A0A067U343"/>
<accession>A0A067U343</accession>